<evidence type="ECO:0000256" key="6">
    <source>
        <dbReference type="SAM" id="Phobius"/>
    </source>
</evidence>
<evidence type="ECO:0000256" key="4">
    <source>
        <dbReference type="ARBA" id="ARBA00023136"/>
    </source>
</evidence>
<evidence type="ECO:0000313" key="7">
    <source>
        <dbReference type="EMBL" id="POR37431.1"/>
    </source>
</evidence>
<evidence type="ECO:0000256" key="5">
    <source>
        <dbReference type="SAM" id="MobiDB-lite"/>
    </source>
</evidence>
<comment type="caution">
    <text evidence="7">The sequence shown here is derived from an EMBL/GenBank/DDBJ whole genome shotgun (WGS) entry which is preliminary data.</text>
</comment>
<proteinExistence type="predicted"/>
<reference evidence="7 8" key="1">
    <citation type="submission" date="2018-01" db="EMBL/GenBank/DDBJ databases">
        <title>Harnessing the power of phylogenomics to disentangle the directionality and signatures of interkingdom host jumping in the parasitic fungal genus Tolypocladium.</title>
        <authorList>
            <person name="Quandt C.A."/>
            <person name="Patterson W."/>
            <person name="Spatafora J.W."/>
        </authorList>
    </citation>
    <scope>NUCLEOTIDE SEQUENCE [LARGE SCALE GENOMIC DNA]</scope>
    <source>
        <strain evidence="7 8">NRBC 100945</strain>
    </source>
</reference>
<evidence type="ECO:0000256" key="3">
    <source>
        <dbReference type="ARBA" id="ARBA00022989"/>
    </source>
</evidence>
<feature type="region of interest" description="Disordered" evidence="5">
    <location>
        <begin position="304"/>
        <end position="323"/>
    </location>
</feature>
<gene>
    <name evidence="7" type="ORF">TPAR_02364</name>
</gene>
<dbReference type="PANTHER" id="PTHR31465:SF7">
    <property type="entry name" value="SPHINGOID LONG-CHAIN BASE TRANSPORTER RSB1"/>
    <property type="match status" value="1"/>
</dbReference>
<feature type="transmembrane region" description="Helical" evidence="6">
    <location>
        <begin position="31"/>
        <end position="52"/>
    </location>
</feature>
<feature type="transmembrane region" description="Helical" evidence="6">
    <location>
        <begin position="263"/>
        <end position="289"/>
    </location>
</feature>
<organism evidence="7 8">
    <name type="scientific">Tolypocladium paradoxum</name>
    <dbReference type="NCBI Taxonomy" id="94208"/>
    <lineage>
        <taxon>Eukaryota</taxon>
        <taxon>Fungi</taxon>
        <taxon>Dikarya</taxon>
        <taxon>Ascomycota</taxon>
        <taxon>Pezizomycotina</taxon>
        <taxon>Sordariomycetes</taxon>
        <taxon>Hypocreomycetidae</taxon>
        <taxon>Hypocreales</taxon>
        <taxon>Ophiocordycipitaceae</taxon>
        <taxon>Tolypocladium</taxon>
    </lineage>
</organism>
<name>A0A2S4L4V4_9HYPO</name>
<dbReference type="Proteomes" id="UP000237481">
    <property type="component" value="Unassembled WGS sequence"/>
</dbReference>
<dbReference type="InterPro" id="IPR007568">
    <property type="entry name" value="RTA1"/>
</dbReference>
<feature type="transmembrane region" description="Helical" evidence="6">
    <location>
        <begin position="171"/>
        <end position="195"/>
    </location>
</feature>
<evidence type="ECO:0000256" key="1">
    <source>
        <dbReference type="ARBA" id="ARBA00004141"/>
    </source>
</evidence>
<keyword evidence="8" id="KW-1185">Reference proteome</keyword>
<dbReference type="Pfam" id="PF04479">
    <property type="entry name" value="RTA1"/>
    <property type="match status" value="1"/>
</dbReference>
<feature type="transmembrane region" description="Helical" evidence="6">
    <location>
        <begin position="135"/>
        <end position="159"/>
    </location>
</feature>
<feature type="transmembrane region" description="Helical" evidence="6">
    <location>
        <begin position="91"/>
        <end position="114"/>
    </location>
</feature>
<dbReference type="PANTHER" id="PTHR31465">
    <property type="entry name" value="PROTEIN RTA1-RELATED"/>
    <property type="match status" value="1"/>
</dbReference>
<feature type="transmembrane region" description="Helical" evidence="6">
    <location>
        <begin position="225"/>
        <end position="243"/>
    </location>
</feature>
<evidence type="ECO:0000256" key="2">
    <source>
        <dbReference type="ARBA" id="ARBA00022692"/>
    </source>
</evidence>
<feature type="transmembrane region" description="Helical" evidence="6">
    <location>
        <begin position="59"/>
        <end position="79"/>
    </location>
</feature>
<evidence type="ECO:0000313" key="8">
    <source>
        <dbReference type="Proteomes" id="UP000237481"/>
    </source>
</evidence>
<keyword evidence="2 6" id="KW-0812">Transmembrane</keyword>
<keyword evidence="4 6" id="KW-0472">Membrane</keyword>
<dbReference type="STRING" id="94208.A0A2S4L4V4"/>
<dbReference type="AlphaFoldDB" id="A0A2S4L4V4"/>
<keyword evidence="3 6" id="KW-1133">Transmembrane helix</keyword>
<dbReference type="OrthoDB" id="4521223at2759"/>
<dbReference type="EMBL" id="PKSG01000247">
    <property type="protein sequence ID" value="POR37431.1"/>
    <property type="molecule type" value="Genomic_DNA"/>
</dbReference>
<feature type="compositionally biased region" description="Basic and acidic residues" evidence="5">
    <location>
        <begin position="304"/>
        <end position="314"/>
    </location>
</feature>
<protein>
    <submittedName>
        <fullName evidence="7">Sphingoid long-chain base transporter RSB1</fullName>
    </submittedName>
</protein>
<dbReference type="GO" id="GO:0005886">
    <property type="term" value="C:plasma membrane"/>
    <property type="evidence" value="ECO:0007669"/>
    <property type="project" value="TreeGrafter"/>
</dbReference>
<sequence length="323" mass="35783">MSGSENPNLFANCTVETCPLSTSYYNYRIDLAANAVFVGLFSAALVWFLAVWIYTRRGFWFMVAMELGLTAEIIGYVARVFSWKNQWDQDAFLAQIVCITIGPAFFSAAIYLCLERIVVVYGEANSRIPSKWYTRTFIPCDVVSLLLQAIGGIIASVALQNGHSLTTGDNIMIAGLATQVFTLLIFIVLSADFALQVRRRQRHLGAGVALTQEPALGRIRRSWQFKGFMAALGLATILIFWRSGYRVAELNQGWNGPITFQQYLFVGMEPVLIAAAVYALVLFHPAFCLREAMSKMNKIVSAGEKGEGEVRESESPLQDRGAA</sequence>
<comment type="subcellular location">
    <subcellularLocation>
        <location evidence="1">Membrane</location>
        <topology evidence="1">Multi-pass membrane protein</topology>
    </subcellularLocation>
</comment>
<dbReference type="GO" id="GO:0000324">
    <property type="term" value="C:fungal-type vacuole"/>
    <property type="evidence" value="ECO:0007669"/>
    <property type="project" value="TreeGrafter"/>
</dbReference>
<accession>A0A2S4L4V4</accession>